<dbReference type="GO" id="GO:0005770">
    <property type="term" value="C:late endosome"/>
    <property type="evidence" value="ECO:0007669"/>
    <property type="project" value="UniProtKB-SubCell"/>
</dbReference>
<dbReference type="Pfam" id="PF00168">
    <property type="entry name" value="C2"/>
    <property type="match status" value="1"/>
</dbReference>
<dbReference type="PANTHER" id="PTHR45999">
    <property type="entry name" value="UNC-13-4A, ISOFORM B"/>
    <property type="match status" value="1"/>
</dbReference>
<feature type="domain" description="MHD2" evidence="11">
    <location>
        <begin position="824"/>
        <end position="935"/>
    </location>
</feature>
<dbReference type="EMBL" id="QKKF02032524">
    <property type="protein sequence ID" value="RZF34138.1"/>
    <property type="molecule type" value="Genomic_DNA"/>
</dbReference>
<comment type="subcellular location">
    <subcellularLocation>
        <location evidence="2">Cytoplasm</location>
    </subcellularLocation>
    <subcellularLocation>
        <location evidence="3">Late endosome</location>
    </subcellularLocation>
    <subcellularLocation>
        <location evidence="1">Recycling endosome</location>
    </subcellularLocation>
</comment>
<feature type="region of interest" description="Disordered" evidence="8">
    <location>
        <begin position="70"/>
        <end position="104"/>
    </location>
</feature>
<feature type="compositionally biased region" description="Basic and acidic residues" evidence="8">
    <location>
        <begin position="70"/>
        <end position="87"/>
    </location>
</feature>
<accession>A0A482WL11</accession>
<dbReference type="OrthoDB" id="67700at2759"/>
<dbReference type="AlphaFoldDB" id="A0A482WL11"/>
<comment type="caution">
    <text evidence="12">The sequence shown here is derived from an EMBL/GenBank/DDBJ whole genome shotgun (WGS) entry which is preliminary data.</text>
</comment>
<dbReference type="PANTHER" id="PTHR45999:SF2">
    <property type="entry name" value="PROTEIN UNC-13 HOMOLOG 4B"/>
    <property type="match status" value="1"/>
</dbReference>
<dbReference type="PROSITE" id="PS50004">
    <property type="entry name" value="C2"/>
    <property type="match status" value="1"/>
</dbReference>
<evidence type="ECO:0008006" key="14">
    <source>
        <dbReference type="Google" id="ProtNLM"/>
    </source>
</evidence>
<dbReference type="Pfam" id="PF06292">
    <property type="entry name" value="MUN"/>
    <property type="match status" value="1"/>
</dbReference>
<reference evidence="12 13" key="1">
    <citation type="journal article" date="2017" name="Gigascience">
        <title>Genome sequence of the small brown planthopper, Laodelphax striatellus.</title>
        <authorList>
            <person name="Zhu J."/>
            <person name="Jiang F."/>
            <person name="Wang X."/>
            <person name="Yang P."/>
            <person name="Bao Y."/>
            <person name="Zhao W."/>
            <person name="Wang W."/>
            <person name="Lu H."/>
            <person name="Wang Q."/>
            <person name="Cui N."/>
            <person name="Li J."/>
            <person name="Chen X."/>
            <person name="Luo L."/>
            <person name="Yu J."/>
            <person name="Kang L."/>
            <person name="Cui F."/>
        </authorList>
    </citation>
    <scope>NUCLEOTIDE SEQUENCE [LARGE SCALE GENOMIC DNA]</scope>
    <source>
        <strain evidence="12">Lst14</strain>
    </source>
</reference>
<dbReference type="PROSITE" id="PS51258">
    <property type="entry name" value="MHD1"/>
    <property type="match status" value="1"/>
</dbReference>
<evidence type="ECO:0000256" key="4">
    <source>
        <dbReference type="ARBA" id="ARBA00005823"/>
    </source>
</evidence>
<name>A0A482WL11_LAOST</name>
<feature type="compositionally biased region" description="Acidic residues" evidence="8">
    <location>
        <begin position="88"/>
        <end position="99"/>
    </location>
</feature>
<dbReference type="CDD" id="cd04009">
    <property type="entry name" value="C2B_Munc13-like"/>
    <property type="match status" value="1"/>
</dbReference>
<sequence>MNRFFITMPELKAIIVSNISPRLKRAARKANPFDKTEKSKELYHHDSFKRVQELDGGFFEKFGTLLREQAAEDTKEVHEDSKEKGEEETASEEETEETPPDQGDIISNALLNIEELYSEILFETLHIIGSDASIIEEQDTLFAYLQEAFKVDQERHTVMLEAAKEKEAPNILLNVEVVEGKELSPKDANVENTPDDVLCLEVWDFDPAETVREKMTKIGDVKGVKGLTKLMKEIAVTASTGKHDNEFIGTATVPLKSIPAAGQTLWCNLEKKSKVKRQGLVKVKVSFSSEKNSHVAAQEHRHLLRILLLHELEQNKTEAFEWKGEFCVPAATLVRQHLAQSGLGPTDDALAQWVEFATVHTSHPLSFHLFADLVRKLVQPINSGLLSDEEIKLFWDGAKKLLPSCFNSIKKLRKLIPGEKSTSLHLQSLLTILAELSKVQQTENLDLFPSSVYGWITSKDSPNDIRSALTDAITQSAVDWFQHVVDHNKPTDDSDEARLKHLIKVLQVVRTDLQRAIDFHDKLFGQIMLFPYSRTLYIIYDNKVSEMTEPVVTDLCMSLKPIKYNEYDEPIQNDSNDSTLLAIGTTLFELYLVLQRFAVLAKGLCPADLEGLHAQQFHTWYHRGVAQWLDIAVYKAMKRIAKAVDLDELQPVDANVQYSASPIDTLAIFNQIKVFWQQLAWPDVEGSYTFVAKIMDDVCINCVYYADIMSKKVDNMGETETVYEKKFEVTNEWCYAINNIDYVRLSIKSFMNDLGVDEIIKQLADFRSPNAAEHCRVTLQLLIDNAIDTVRNKILDLLEVVAVKMTPSISRFLVEGAELLNQENNSVDRLMQYLEESLCTLSSQLNPENFDRILSIIWTKLAQIMYNLVESSLEKRRPPSFFANLHEMLKILTGFFRPDNGAAPPSLGANSEVLAKIEQLLMLHGMDTWQLIQQCHLERLNEQQQLTAAPLGMLTVRMQFVHDLLRIEIMNARNIRPMDDNGSCDPYVKVHLVPEEKFTGITRPRTKTHKKTLFPLFDEIFSIQLSREQREMKDAMVHFLIKDQDFLGMSSDFVAEAYFPFSGIPATTMETRLDEMTQIHLKLSKPSRMDSPAIKALDHRQGEKLAKDFIKKQRSKAGSKASITNGNH</sequence>
<evidence type="ECO:0000256" key="6">
    <source>
        <dbReference type="ARBA" id="ARBA00022490"/>
    </source>
</evidence>
<dbReference type="InParanoid" id="A0A482WL11"/>
<protein>
    <recommendedName>
        <fullName evidence="14">C2 domain-containing protein</fullName>
    </recommendedName>
</protein>
<dbReference type="InterPro" id="IPR000008">
    <property type="entry name" value="C2_dom"/>
</dbReference>
<dbReference type="GO" id="GO:0055037">
    <property type="term" value="C:recycling endosome"/>
    <property type="evidence" value="ECO:0007669"/>
    <property type="project" value="UniProtKB-SubCell"/>
</dbReference>
<dbReference type="Gene3D" id="1.10.357.50">
    <property type="match status" value="1"/>
</dbReference>
<dbReference type="GO" id="GO:0099503">
    <property type="term" value="C:secretory vesicle"/>
    <property type="evidence" value="ECO:0007669"/>
    <property type="project" value="TreeGrafter"/>
</dbReference>
<proteinExistence type="inferred from homology"/>
<keyword evidence="7" id="KW-0967">Endosome</keyword>
<evidence type="ECO:0000256" key="8">
    <source>
        <dbReference type="SAM" id="MobiDB-lite"/>
    </source>
</evidence>
<keyword evidence="13" id="KW-1185">Reference proteome</keyword>
<dbReference type="InterPro" id="IPR014770">
    <property type="entry name" value="Munc13_1"/>
</dbReference>
<dbReference type="SUPFAM" id="SSF49562">
    <property type="entry name" value="C2 domain (Calcium/lipid-binding domain, CaLB)"/>
    <property type="match status" value="2"/>
</dbReference>
<evidence type="ECO:0000259" key="9">
    <source>
        <dbReference type="PROSITE" id="PS50004"/>
    </source>
</evidence>
<dbReference type="Proteomes" id="UP000291343">
    <property type="component" value="Unassembled WGS sequence"/>
</dbReference>
<evidence type="ECO:0000256" key="2">
    <source>
        <dbReference type="ARBA" id="ARBA00004496"/>
    </source>
</evidence>
<feature type="domain" description="C2" evidence="9">
    <location>
        <begin position="946"/>
        <end position="1074"/>
    </location>
</feature>
<evidence type="ECO:0000259" key="10">
    <source>
        <dbReference type="PROSITE" id="PS51258"/>
    </source>
</evidence>
<dbReference type="STRING" id="195883.A0A482WL11"/>
<dbReference type="InterPro" id="IPR035892">
    <property type="entry name" value="C2_domain_sf"/>
</dbReference>
<evidence type="ECO:0000256" key="3">
    <source>
        <dbReference type="ARBA" id="ARBA00004603"/>
    </source>
</evidence>
<dbReference type="InterPro" id="IPR014772">
    <property type="entry name" value="Munc13_dom-2"/>
</dbReference>
<gene>
    <name evidence="12" type="ORF">LSTR_LSTR003548</name>
</gene>
<keyword evidence="6" id="KW-0963">Cytoplasm</keyword>
<evidence type="ECO:0000313" key="13">
    <source>
        <dbReference type="Proteomes" id="UP000291343"/>
    </source>
</evidence>
<dbReference type="Gene3D" id="2.60.40.150">
    <property type="entry name" value="C2 domain"/>
    <property type="match status" value="2"/>
</dbReference>
<evidence type="ECO:0000259" key="11">
    <source>
        <dbReference type="PROSITE" id="PS51259"/>
    </source>
</evidence>
<evidence type="ECO:0000256" key="7">
    <source>
        <dbReference type="ARBA" id="ARBA00022753"/>
    </source>
</evidence>
<dbReference type="InterPro" id="IPR052095">
    <property type="entry name" value="UNC-13_domain"/>
</dbReference>
<dbReference type="FunCoup" id="A0A482WL11">
    <property type="interactions" value="11"/>
</dbReference>
<comment type="similarity">
    <text evidence="4">Belongs to the unc-13 family.</text>
</comment>
<dbReference type="GO" id="GO:0006887">
    <property type="term" value="P:exocytosis"/>
    <property type="evidence" value="ECO:0007669"/>
    <property type="project" value="UniProtKB-KW"/>
</dbReference>
<dbReference type="PROSITE" id="PS51259">
    <property type="entry name" value="MHD2"/>
    <property type="match status" value="1"/>
</dbReference>
<evidence type="ECO:0000313" key="12">
    <source>
        <dbReference type="EMBL" id="RZF34138.1"/>
    </source>
</evidence>
<dbReference type="SMART" id="SM00239">
    <property type="entry name" value="C2"/>
    <property type="match status" value="1"/>
</dbReference>
<keyword evidence="5" id="KW-0268">Exocytosis</keyword>
<evidence type="ECO:0000256" key="1">
    <source>
        <dbReference type="ARBA" id="ARBA00004172"/>
    </source>
</evidence>
<dbReference type="InterPro" id="IPR010439">
    <property type="entry name" value="MUN_dom"/>
</dbReference>
<evidence type="ECO:0000256" key="5">
    <source>
        <dbReference type="ARBA" id="ARBA00022483"/>
    </source>
</evidence>
<organism evidence="12 13">
    <name type="scientific">Laodelphax striatellus</name>
    <name type="common">Small brown planthopper</name>
    <name type="synonym">Delphax striatella</name>
    <dbReference type="NCBI Taxonomy" id="195883"/>
    <lineage>
        <taxon>Eukaryota</taxon>
        <taxon>Metazoa</taxon>
        <taxon>Ecdysozoa</taxon>
        <taxon>Arthropoda</taxon>
        <taxon>Hexapoda</taxon>
        <taxon>Insecta</taxon>
        <taxon>Pterygota</taxon>
        <taxon>Neoptera</taxon>
        <taxon>Paraneoptera</taxon>
        <taxon>Hemiptera</taxon>
        <taxon>Auchenorrhyncha</taxon>
        <taxon>Fulgoroidea</taxon>
        <taxon>Delphacidae</taxon>
        <taxon>Criomorphinae</taxon>
        <taxon>Laodelphax</taxon>
    </lineage>
</organism>
<feature type="domain" description="MHD1" evidence="10">
    <location>
        <begin position="588"/>
        <end position="709"/>
    </location>
</feature>
<dbReference type="SMR" id="A0A482WL11"/>